<dbReference type="AlphaFoldDB" id="A0A1G8IKF3"/>
<dbReference type="NCBIfam" id="TIGR01603">
    <property type="entry name" value="maj_tail_phi13"/>
    <property type="match status" value="1"/>
</dbReference>
<dbReference type="RefSeq" id="WP_091275805.1">
    <property type="nucleotide sequence ID" value="NZ_FNDK01000024.1"/>
</dbReference>
<dbReference type="Proteomes" id="UP000199163">
    <property type="component" value="Unassembled WGS sequence"/>
</dbReference>
<evidence type="ECO:0000313" key="2">
    <source>
        <dbReference type="Proteomes" id="UP000199163"/>
    </source>
</evidence>
<dbReference type="STRING" id="568899.SAMN05192534_12454"/>
<protein>
    <submittedName>
        <fullName evidence="1">Phage major tail protein, phi13 family</fullName>
    </submittedName>
</protein>
<evidence type="ECO:0000313" key="1">
    <source>
        <dbReference type="EMBL" id="SDI19271.1"/>
    </source>
</evidence>
<name>A0A1G8IKF3_9BACI</name>
<reference evidence="1 2" key="1">
    <citation type="submission" date="2016-10" db="EMBL/GenBank/DDBJ databases">
        <authorList>
            <person name="de Groot N.N."/>
        </authorList>
    </citation>
    <scope>NUCLEOTIDE SEQUENCE [LARGE SCALE GENOMIC DNA]</scope>
    <source>
        <strain evidence="1 2">DSM 21632</strain>
    </source>
</reference>
<organism evidence="1 2">
    <name type="scientific">Alteribacillus persepolensis</name>
    <dbReference type="NCBI Taxonomy" id="568899"/>
    <lineage>
        <taxon>Bacteria</taxon>
        <taxon>Bacillati</taxon>
        <taxon>Bacillota</taxon>
        <taxon>Bacilli</taxon>
        <taxon>Bacillales</taxon>
        <taxon>Bacillaceae</taxon>
        <taxon>Alteribacillus</taxon>
    </lineage>
</organism>
<proteinExistence type="predicted"/>
<sequence>MGTNARVGLRDIHVALITEEADGTITYDTPKKIAGAIEATMTPNTSRATLYADDRPAENAQSLAETEVSFGVGYLELEDYALLLGKEVNADGAIVETIDDKPPYVAFGFRSERSDGTFEYNWYLKGDFAVPEESYNTKNDSIEFQTQTITGQFIAREDGKWRSRIVENDTADQTVIDGWFDAVYDEETEQV</sequence>
<gene>
    <name evidence="1" type="ORF">SAMN05192534_12454</name>
</gene>
<dbReference type="InterPro" id="IPR006490">
    <property type="entry name" value="Maj_tail_phi13"/>
</dbReference>
<dbReference type="OrthoDB" id="3078218at2"/>
<accession>A0A1G8IKF3</accession>
<dbReference type="EMBL" id="FNDK01000024">
    <property type="protein sequence ID" value="SDI19271.1"/>
    <property type="molecule type" value="Genomic_DNA"/>
</dbReference>
<keyword evidence="2" id="KW-1185">Reference proteome</keyword>